<dbReference type="CDD" id="cd03789">
    <property type="entry name" value="GT9_LPS_heptosyltransferase"/>
    <property type="match status" value="1"/>
</dbReference>
<name>A0A1F7F3R0_UNCRA</name>
<sequence length="334" mass="37078">MDRALFIRFSSIGDIVLTTPVLRCFARRYPSVKIDFLTKEAYAPLLQYNPYVAEVIPLKTGLLDELLAFRQVMARTYRLVVDLHKNMRSMALTAGLTGPRVVWYDKLTMERNLLALLQTRMTKAWAPVPLRYLGAVTRFGVEDDGEGLEFHSHESHARAAEDLLAPVAGSGNKLIALAPGSRWYTKQWPLKKFAEVVNLLPEFEFVILGDERDGAVAEKIQFFAKRRILNLAGKTDIMAAGEVLRRCCGLVANDSGLMHLGCAVKTPTVALFGSTVEEFGFFPFRAKARVLQKPVKCRPCGTIGKNTCKIQTLECLESISALEVVAALNGLLNS</sequence>
<keyword evidence="2" id="KW-0808">Transferase</keyword>
<dbReference type="EMBL" id="MFYX01000127">
    <property type="protein sequence ID" value="OGK01304.1"/>
    <property type="molecule type" value="Genomic_DNA"/>
</dbReference>
<evidence type="ECO:0000313" key="3">
    <source>
        <dbReference type="EMBL" id="OGK01304.1"/>
    </source>
</evidence>
<comment type="caution">
    <text evidence="3">The sequence shown here is derived from an EMBL/GenBank/DDBJ whole genome shotgun (WGS) entry which is preliminary data.</text>
</comment>
<dbReference type="GO" id="GO:0005829">
    <property type="term" value="C:cytosol"/>
    <property type="evidence" value="ECO:0007669"/>
    <property type="project" value="TreeGrafter"/>
</dbReference>
<dbReference type="InterPro" id="IPR051199">
    <property type="entry name" value="LPS_LOS_Heptosyltrfase"/>
</dbReference>
<proteinExistence type="predicted"/>
<dbReference type="AlphaFoldDB" id="A0A1F7F3R0"/>
<evidence type="ECO:0008006" key="5">
    <source>
        <dbReference type="Google" id="ProtNLM"/>
    </source>
</evidence>
<dbReference type="GO" id="GO:0008713">
    <property type="term" value="F:ADP-heptose-lipopolysaccharide heptosyltransferase activity"/>
    <property type="evidence" value="ECO:0007669"/>
    <property type="project" value="TreeGrafter"/>
</dbReference>
<dbReference type="Pfam" id="PF01075">
    <property type="entry name" value="Glyco_transf_9"/>
    <property type="match status" value="1"/>
</dbReference>
<evidence type="ECO:0000313" key="4">
    <source>
        <dbReference type="Proteomes" id="UP000179243"/>
    </source>
</evidence>
<dbReference type="Proteomes" id="UP000179243">
    <property type="component" value="Unassembled WGS sequence"/>
</dbReference>
<dbReference type="InterPro" id="IPR002201">
    <property type="entry name" value="Glyco_trans_9"/>
</dbReference>
<dbReference type="SUPFAM" id="SSF53756">
    <property type="entry name" value="UDP-Glycosyltransferase/glycogen phosphorylase"/>
    <property type="match status" value="1"/>
</dbReference>
<reference evidence="3 4" key="1">
    <citation type="journal article" date="2016" name="Nat. Commun.">
        <title>Thousands of microbial genomes shed light on interconnected biogeochemical processes in an aquifer system.</title>
        <authorList>
            <person name="Anantharaman K."/>
            <person name="Brown C.T."/>
            <person name="Hug L.A."/>
            <person name="Sharon I."/>
            <person name="Castelle C.J."/>
            <person name="Probst A.J."/>
            <person name="Thomas B.C."/>
            <person name="Singh A."/>
            <person name="Wilkins M.J."/>
            <person name="Karaoz U."/>
            <person name="Brodie E.L."/>
            <person name="Williams K.H."/>
            <person name="Hubbard S.S."/>
            <person name="Banfield J.F."/>
        </authorList>
    </citation>
    <scope>NUCLEOTIDE SEQUENCE [LARGE SCALE GENOMIC DNA]</scope>
</reference>
<dbReference type="Gene3D" id="3.40.50.2000">
    <property type="entry name" value="Glycogen Phosphorylase B"/>
    <property type="match status" value="2"/>
</dbReference>
<evidence type="ECO:0000256" key="2">
    <source>
        <dbReference type="ARBA" id="ARBA00022679"/>
    </source>
</evidence>
<dbReference type="GO" id="GO:0009244">
    <property type="term" value="P:lipopolysaccharide core region biosynthetic process"/>
    <property type="evidence" value="ECO:0007669"/>
    <property type="project" value="TreeGrafter"/>
</dbReference>
<protein>
    <recommendedName>
        <fullName evidence="5">Lipopolysaccharide heptosyltransferase II</fullName>
    </recommendedName>
</protein>
<dbReference type="PANTHER" id="PTHR30160">
    <property type="entry name" value="TETRAACYLDISACCHARIDE 4'-KINASE-RELATED"/>
    <property type="match status" value="1"/>
</dbReference>
<gene>
    <name evidence="3" type="ORF">A2519_12940</name>
</gene>
<evidence type="ECO:0000256" key="1">
    <source>
        <dbReference type="ARBA" id="ARBA00022676"/>
    </source>
</evidence>
<accession>A0A1F7F3R0</accession>
<organism evidence="3 4">
    <name type="scientific">Candidatus Raymondbacteria bacterium RIFOXYD12_FULL_49_13</name>
    <dbReference type="NCBI Taxonomy" id="1817890"/>
    <lineage>
        <taxon>Bacteria</taxon>
        <taxon>Raymondiibacteriota</taxon>
    </lineage>
</organism>
<keyword evidence="1" id="KW-0328">Glycosyltransferase</keyword>